<dbReference type="SUPFAM" id="SSF50978">
    <property type="entry name" value="WD40 repeat-like"/>
    <property type="match status" value="1"/>
</dbReference>
<evidence type="ECO:0000313" key="7">
    <source>
        <dbReference type="Proteomes" id="UP000051530"/>
    </source>
</evidence>
<dbReference type="PANTHER" id="PTHR19848:SF0">
    <property type="entry name" value="NOTCHLESS PROTEIN HOMOLOG 1"/>
    <property type="match status" value="1"/>
</dbReference>
<proteinExistence type="predicted"/>
<dbReference type="InterPro" id="IPR015943">
    <property type="entry name" value="WD40/YVTN_repeat-like_dom_sf"/>
</dbReference>
<evidence type="ECO:0000256" key="4">
    <source>
        <dbReference type="ARBA" id="ARBA00023242"/>
    </source>
</evidence>
<sequence>MKSKIIENKIIKNKVENTLEHTENKENNKEHTENNKENKILIKFYDLATQKESTQFQVPLKIKRKQLLELSQTKGSLFYNGNIINEDLCSVLPKDYNNEETFLIKISNDKEQKVAKYCVSSFSGHESAVLDIFSFENDIYTVGGDFTIRKWDINTKLQSKIVKYHENWAQIVKVFDKIVCTGSLDSTICIFDRDLNFKTKLIGHLKGITDIEMLDDYIITSSRDKTVKFWQKEGSLGSVVGSLEKTEGS</sequence>
<dbReference type="InterPro" id="IPR036322">
    <property type="entry name" value="WD40_repeat_dom_sf"/>
</dbReference>
<dbReference type="GO" id="GO:0000027">
    <property type="term" value="P:ribosomal large subunit assembly"/>
    <property type="evidence" value="ECO:0007669"/>
    <property type="project" value="TreeGrafter"/>
</dbReference>
<dbReference type="InterPro" id="IPR001680">
    <property type="entry name" value="WD40_rpt"/>
</dbReference>
<organism evidence="6 7">
    <name type="scientific">Pseudoloma neurophilia</name>
    <dbReference type="NCBI Taxonomy" id="146866"/>
    <lineage>
        <taxon>Eukaryota</taxon>
        <taxon>Fungi</taxon>
        <taxon>Fungi incertae sedis</taxon>
        <taxon>Microsporidia</taxon>
        <taxon>Pseudoloma</taxon>
    </lineage>
</organism>
<evidence type="ECO:0000256" key="3">
    <source>
        <dbReference type="ARBA" id="ARBA00022737"/>
    </source>
</evidence>
<protein>
    <submittedName>
        <fullName evidence="6">Notchless-like WD40 repeat-containing protein</fullName>
    </submittedName>
</protein>
<feature type="non-terminal residue" evidence="6">
    <location>
        <position position="249"/>
    </location>
</feature>
<dbReference type="GO" id="GO:0005730">
    <property type="term" value="C:nucleolus"/>
    <property type="evidence" value="ECO:0007669"/>
    <property type="project" value="TreeGrafter"/>
</dbReference>
<dbReference type="PANTHER" id="PTHR19848">
    <property type="entry name" value="WD40 REPEAT PROTEIN"/>
    <property type="match status" value="1"/>
</dbReference>
<comment type="caution">
    <text evidence="6">The sequence shown here is derived from an EMBL/GenBank/DDBJ whole genome shotgun (WGS) entry which is preliminary data.</text>
</comment>
<keyword evidence="2 5" id="KW-0853">WD repeat</keyword>
<keyword evidence="7" id="KW-1185">Reference proteome</keyword>
<keyword evidence="4" id="KW-0539">Nucleus</keyword>
<dbReference type="VEuPathDB" id="MicrosporidiaDB:M153_3424000967"/>
<evidence type="ECO:0000313" key="6">
    <source>
        <dbReference type="EMBL" id="KRH92702.1"/>
    </source>
</evidence>
<evidence type="ECO:0000256" key="1">
    <source>
        <dbReference type="ARBA" id="ARBA00004123"/>
    </source>
</evidence>
<dbReference type="PROSITE" id="PS50082">
    <property type="entry name" value="WD_REPEATS_2"/>
    <property type="match status" value="1"/>
</dbReference>
<evidence type="ECO:0000256" key="2">
    <source>
        <dbReference type="ARBA" id="ARBA00022574"/>
    </source>
</evidence>
<accession>A0A0R0LZ91</accession>
<dbReference type="AlphaFoldDB" id="A0A0R0LZ91"/>
<name>A0A0R0LZ91_9MICR</name>
<dbReference type="OrthoDB" id="544788at2759"/>
<dbReference type="Gene3D" id="2.130.10.10">
    <property type="entry name" value="YVTN repeat-like/Quinoprotein amine dehydrogenase"/>
    <property type="match status" value="1"/>
</dbReference>
<dbReference type="EMBL" id="LGUB01000740">
    <property type="protein sequence ID" value="KRH92702.1"/>
    <property type="molecule type" value="Genomic_DNA"/>
</dbReference>
<reference evidence="6 7" key="1">
    <citation type="submission" date="2015-07" db="EMBL/GenBank/DDBJ databases">
        <title>The genome of Pseudoloma neurophilia, a relevant intracellular parasite of the zebrafish.</title>
        <authorList>
            <person name="Ndikumana S."/>
            <person name="Pelin A."/>
            <person name="Sanders J."/>
            <person name="Corradi N."/>
        </authorList>
    </citation>
    <scope>NUCLEOTIDE SEQUENCE [LARGE SCALE GENOMIC DNA]</scope>
    <source>
        <strain evidence="6 7">MK1</strain>
    </source>
</reference>
<gene>
    <name evidence="6" type="ORF">M153_3424000967</name>
</gene>
<keyword evidence="3" id="KW-0677">Repeat</keyword>
<dbReference type="Pfam" id="PF00400">
    <property type="entry name" value="WD40"/>
    <property type="match status" value="2"/>
</dbReference>
<evidence type="ECO:0000256" key="5">
    <source>
        <dbReference type="PROSITE-ProRule" id="PRU00221"/>
    </source>
</evidence>
<dbReference type="Proteomes" id="UP000051530">
    <property type="component" value="Unassembled WGS sequence"/>
</dbReference>
<feature type="repeat" description="WD" evidence="5">
    <location>
        <begin position="201"/>
        <end position="231"/>
    </location>
</feature>
<comment type="subcellular location">
    <subcellularLocation>
        <location evidence="1">Nucleus</location>
    </subcellularLocation>
</comment>
<dbReference type="SMART" id="SM00320">
    <property type="entry name" value="WD40"/>
    <property type="match status" value="3"/>
</dbReference>